<dbReference type="KEGG" id="sbf:JCM31447_05020"/>
<keyword evidence="1" id="KW-1133">Transmembrane helix</keyword>
<dbReference type="OrthoDB" id="5296484at2"/>
<keyword evidence="1" id="KW-0472">Membrane</keyword>
<dbReference type="EMBL" id="AP019368">
    <property type="protein sequence ID" value="BBH52065.1"/>
    <property type="molecule type" value="Genomic_DNA"/>
</dbReference>
<feature type="transmembrane region" description="Helical" evidence="1">
    <location>
        <begin position="23"/>
        <end position="49"/>
    </location>
</feature>
<sequence length="99" mass="11176">MLISLDSILSLNMPLDFVSSFVFFYWLASGLIIQAILMFIDITLPVGFYSHSKGTVLTRRILYFVAGGAILPMLFFIVPSILIASFIGNFCEEKFNRNK</sequence>
<accession>A0A4P2VS40</accession>
<keyword evidence="1" id="KW-0812">Transmembrane</keyword>
<evidence type="ECO:0000313" key="3">
    <source>
        <dbReference type="Proteomes" id="UP000291236"/>
    </source>
</evidence>
<evidence type="ECO:0000256" key="1">
    <source>
        <dbReference type="SAM" id="Phobius"/>
    </source>
</evidence>
<name>A0A4P2VS40_FLUSA</name>
<keyword evidence="3" id="KW-1185">Reference proteome</keyword>
<gene>
    <name evidence="2" type="ORF">JCM31447_05020</name>
</gene>
<protein>
    <submittedName>
        <fullName evidence="2">Uncharacterized protein</fullName>
    </submittedName>
</protein>
<feature type="transmembrane region" description="Helical" evidence="1">
    <location>
        <begin position="61"/>
        <end position="87"/>
    </location>
</feature>
<reference evidence="2 3" key="1">
    <citation type="submission" date="2018-12" db="EMBL/GenBank/DDBJ databases">
        <title>Rubrispira sanarue gen. nov., sp., nov., a member of the order Silvanigrellales, isolated from a brackish lake in Hamamatsu Japan.</title>
        <authorList>
            <person name="Maejima Y."/>
            <person name="Iino T."/>
            <person name="Muraguchi Y."/>
            <person name="Fukuda K."/>
            <person name="Nojiri H."/>
            <person name="Ohkuma M."/>
            <person name="Moriuchi R."/>
            <person name="Dohra H."/>
            <person name="Kimbara K."/>
            <person name="Shintani M."/>
        </authorList>
    </citation>
    <scope>NUCLEOTIDE SEQUENCE [LARGE SCALE GENOMIC DNA]</scope>
    <source>
        <strain evidence="2 3">RF1110005</strain>
    </source>
</reference>
<dbReference type="AlphaFoldDB" id="A0A4P2VS40"/>
<proteinExistence type="predicted"/>
<evidence type="ECO:0000313" key="2">
    <source>
        <dbReference type="EMBL" id="BBH52065.1"/>
    </source>
</evidence>
<organism evidence="2 3">
    <name type="scientific">Fluviispira sanaruensis</name>
    <dbReference type="NCBI Taxonomy" id="2493639"/>
    <lineage>
        <taxon>Bacteria</taxon>
        <taxon>Pseudomonadati</taxon>
        <taxon>Bdellovibrionota</taxon>
        <taxon>Oligoflexia</taxon>
        <taxon>Silvanigrellales</taxon>
        <taxon>Silvanigrellaceae</taxon>
        <taxon>Fluviispira</taxon>
    </lineage>
</organism>
<dbReference type="RefSeq" id="WP_130606183.1">
    <property type="nucleotide sequence ID" value="NZ_AP019368.1"/>
</dbReference>
<dbReference type="Proteomes" id="UP000291236">
    <property type="component" value="Chromosome"/>
</dbReference>